<dbReference type="InterPro" id="IPR019734">
    <property type="entry name" value="TPR_rpt"/>
</dbReference>
<dbReference type="PANTHER" id="PTHR44943:SF8">
    <property type="entry name" value="TPR REPEAT-CONTAINING PROTEIN MJ0263"/>
    <property type="match status" value="1"/>
</dbReference>
<evidence type="ECO:0000256" key="2">
    <source>
        <dbReference type="ARBA" id="ARBA00022803"/>
    </source>
</evidence>
<dbReference type="PANTHER" id="PTHR44943">
    <property type="entry name" value="CELLULOSE SYNTHASE OPERON PROTEIN C"/>
    <property type="match status" value="1"/>
</dbReference>
<keyword evidence="2" id="KW-0802">TPR repeat</keyword>
<sequence length="132" mass="14792">MHAEDYLQLGIERGASGKHEDAIEAFKKALKENPNYIDAYLSLGNAYGNTGRYKESIASYKEGIQLNPKHQEVPQMEMNIAWIAHKTNDNKTAVLYAKKAIQSFTNRNDYAGVAMAGARLRMIEEKSGNIIK</sequence>
<gene>
    <name evidence="3" type="ORF">METZ01_LOCUS51569</name>
</gene>
<protein>
    <submittedName>
        <fullName evidence="3">Uncharacterized protein</fullName>
    </submittedName>
</protein>
<dbReference type="PROSITE" id="PS50005">
    <property type="entry name" value="TPR"/>
    <property type="match status" value="2"/>
</dbReference>
<evidence type="ECO:0000313" key="3">
    <source>
        <dbReference type="EMBL" id="SUZ98715.1"/>
    </source>
</evidence>
<proteinExistence type="predicted"/>
<dbReference type="SUPFAM" id="SSF48452">
    <property type="entry name" value="TPR-like"/>
    <property type="match status" value="1"/>
</dbReference>
<dbReference type="EMBL" id="UINC01002631">
    <property type="protein sequence ID" value="SUZ98715.1"/>
    <property type="molecule type" value="Genomic_DNA"/>
</dbReference>
<organism evidence="3">
    <name type="scientific">marine metagenome</name>
    <dbReference type="NCBI Taxonomy" id="408172"/>
    <lineage>
        <taxon>unclassified sequences</taxon>
        <taxon>metagenomes</taxon>
        <taxon>ecological metagenomes</taxon>
    </lineage>
</organism>
<dbReference type="SMART" id="SM00028">
    <property type="entry name" value="TPR"/>
    <property type="match status" value="3"/>
</dbReference>
<dbReference type="Gene3D" id="1.25.40.10">
    <property type="entry name" value="Tetratricopeptide repeat domain"/>
    <property type="match status" value="1"/>
</dbReference>
<dbReference type="InterPro" id="IPR051685">
    <property type="entry name" value="Ycf3/AcsC/BcsC/TPR_MFPF"/>
</dbReference>
<dbReference type="AlphaFoldDB" id="A0A381S3P1"/>
<keyword evidence="1" id="KW-0677">Repeat</keyword>
<accession>A0A381S3P1</accession>
<dbReference type="InterPro" id="IPR011990">
    <property type="entry name" value="TPR-like_helical_dom_sf"/>
</dbReference>
<reference evidence="3" key="1">
    <citation type="submission" date="2018-05" db="EMBL/GenBank/DDBJ databases">
        <authorList>
            <person name="Lanie J.A."/>
            <person name="Ng W.-L."/>
            <person name="Kazmierczak K.M."/>
            <person name="Andrzejewski T.M."/>
            <person name="Davidsen T.M."/>
            <person name="Wayne K.J."/>
            <person name="Tettelin H."/>
            <person name="Glass J.I."/>
            <person name="Rusch D."/>
            <person name="Podicherti R."/>
            <person name="Tsui H.-C.T."/>
            <person name="Winkler M.E."/>
        </authorList>
    </citation>
    <scope>NUCLEOTIDE SEQUENCE</scope>
</reference>
<evidence type="ECO:0000256" key="1">
    <source>
        <dbReference type="ARBA" id="ARBA00022737"/>
    </source>
</evidence>
<dbReference type="PROSITE" id="PS50293">
    <property type="entry name" value="TPR_REGION"/>
    <property type="match status" value="2"/>
</dbReference>
<name>A0A381S3P1_9ZZZZ</name>
<dbReference type="Pfam" id="PF13414">
    <property type="entry name" value="TPR_11"/>
    <property type="match status" value="1"/>
</dbReference>